<dbReference type="InterPro" id="IPR050738">
    <property type="entry name" value="Sulfatase"/>
</dbReference>
<dbReference type="PANTHER" id="PTHR42693">
    <property type="entry name" value="ARYLSULFATASE FAMILY MEMBER"/>
    <property type="match status" value="1"/>
</dbReference>
<keyword evidence="7" id="KW-1185">Reference proteome</keyword>
<dbReference type="Proteomes" id="UP001476282">
    <property type="component" value="Unassembled WGS sequence"/>
</dbReference>
<reference evidence="6 7" key="1">
    <citation type="submission" date="2024-02" db="EMBL/GenBank/DDBJ databases">
        <title>Haloferula sargassicola NBRC 104335.</title>
        <authorList>
            <person name="Ichikawa N."/>
            <person name="Katano-Makiyama Y."/>
            <person name="Hidaka K."/>
        </authorList>
    </citation>
    <scope>NUCLEOTIDE SEQUENCE [LARGE SCALE GENOMIC DNA]</scope>
    <source>
        <strain evidence="6 7">NBRC 104335</strain>
    </source>
</reference>
<dbReference type="RefSeq" id="WP_353565298.1">
    <property type="nucleotide sequence ID" value="NZ_BAABRI010000002.1"/>
</dbReference>
<proteinExistence type="inferred from homology"/>
<sequence>MKPMLHPVRLALLGLLLSLGTALGAPNILFIFIDDIGWGDMSCYGSPVQDKQGNPITPNMDRLASEGIRFTNGYVTSPICSPSRVGVLTGTEPARHAIYSFLDNRAHNASRNMNNWLQPDCVTTARMFHQAGYATGQFGKWHMGNGRDVNDAPVPGAYGFDRSLVAFEGNGDRLLYLNNNGTKDGLSSANEDASAGTYEYVYWYEAAGTDVDHALDFITEAVNADQPFYVHVPFNDTHSPYNVPPGQENDFDHISTNTNAKTFLGELHNLDAQIGRLVDGIDALGVGNNTLVVVIGDNGAPDDNINAILNRNGGLRGGKGNLFEGGIREPFFIRMPGTVPAGVVNSTTAVSTFDLLPTYCSLAGLPVPKSPLAGENMADVFTGATRPRSRPLFWEFGTVSNDSPASPKLAVRDGDFKLLRNPDGSNAQFYDLSVDRNETTNLINDAAHAGTIAAMSDLLETWYQEHVLGNFERPQTVVSEVNDEQSGGKSVRLYWDTRPGDWQVPLVSEDLQQWVEAGHDVQDTEITRGTLRWLDFPLPAGYDEKAFFRTTQPEIEIIPGTPVYFVSAAGEIRVFTGISGGELPTLGHSLGTGTLANTVPAYGGYQGFTEVPARGVYGVAGNGDVHHWASRQDWIDGATPEVAATGVYATGEFHGISYDGATGGIYAIIDAGGGDLAEYPTLADFLAGTNAFVTGANYGGNTLNFFYPGEDAPGNANTANAGSNYFQVSGGGDLEGWLTLPDYVTNAGAGGRQFAQGGFSGAVAAFAEIDAAPVYFVSSTGEIRGFTGIGAGDTPVSANNLAGGVLAGTVAAYGGYQGFTQVPGDGIYGVSSSGDVDRWPTFEAWLAGDAPTTVGAGSYHAGELHGISYDADTGGLYVIYEGSNSSRDDGDLGEYATIEDFIHDTNARVTPSTYGGNILNFYYPGEDAPGNANRANPGSNYFQVAGSGDLEGWLTLEDYTVLRTGAGGREFVKGGYGGAVAAFALMP</sequence>
<gene>
    <name evidence="6" type="ORF">Hsar01_00348</name>
</gene>
<dbReference type="PANTHER" id="PTHR42693:SF33">
    <property type="entry name" value="ARYLSULFATASE"/>
    <property type="match status" value="1"/>
</dbReference>
<evidence type="ECO:0000256" key="3">
    <source>
        <dbReference type="ARBA" id="ARBA00022801"/>
    </source>
</evidence>
<dbReference type="EMBL" id="BAABRI010000002">
    <property type="protein sequence ID" value="GAA5481141.1"/>
    <property type="molecule type" value="Genomic_DNA"/>
</dbReference>
<dbReference type="Pfam" id="PF00884">
    <property type="entry name" value="Sulfatase"/>
    <property type="match status" value="1"/>
</dbReference>
<accession>A0ABP9ULC1</accession>
<evidence type="ECO:0000313" key="7">
    <source>
        <dbReference type="Proteomes" id="UP001476282"/>
    </source>
</evidence>
<dbReference type="PROSITE" id="PS00523">
    <property type="entry name" value="SULFATASE_1"/>
    <property type="match status" value="1"/>
</dbReference>
<name>A0ABP9ULC1_9BACT</name>
<evidence type="ECO:0000256" key="2">
    <source>
        <dbReference type="ARBA" id="ARBA00022723"/>
    </source>
</evidence>
<comment type="similarity">
    <text evidence="1">Belongs to the sulfatase family.</text>
</comment>
<evidence type="ECO:0000256" key="4">
    <source>
        <dbReference type="ARBA" id="ARBA00022837"/>
    </source>
</evidence>
<dbReference type="InterPro" id="IPR017850">
    <property type="entry name" value="Alkaline_phosphatase_core_sf"/>
</dbReference>
<keyword evidence="3" id="KW-0378">Hydrolase</keyword>
<dbReference type="Gene3D" id="3.40.720.10">
    <property type="entry name" value="Alkaline Phosphatase, subunit A"/>
    <property type="match status" value="1"/>
</dbReference>
<keyword evidence="4" id="KW-0106">Calcium</keyword>
<dbReference type="InterPro" id="IPR024607">
    <property type="entry name" value="Sulfatase_CS"/>
</dbReference>
<organism evidence="6 7">
    <name type="scientific">Haloferula sargassicola</name>
    <dbReference type="NCBI Taxonomy" id="490096"/>
    <lineage>
        <taxon>Bacteria</taxon>
        <taxon>Pseudomonadati</taxon>
        <taxon>Verrucomicrobiota</taxon>
        <taxon>Verrucomicrobiia</taxon>
        <taxon>Verrucomicrobiales</taxon>
        <taxon>Verrucomicrobiaceae</taxon>
        <taxon>Haloferula</taxon>
    </lineage>
</organism>
<dbReference type="Gene3D" id="3.30.1120.10">
    <property type="match status" value="1"/>
</dbReference>
<dbReference type="InterPro" id="IPR000917">
    <property type="entry name" value="Sulfatase_N"/>
</dbReference>
<protein>
    <recommendedName>
        <fullName evidence="5">Sulfatase N-terminal domain-containing protein</fullName>
    </recommendedName>
</protein>
<keyword evidence="2" id="KW-0479">Metal-binding</keyword>
<evidence type="ECO:0000259" key="5">
    <source>
        <dbReference type="Pfam" id="PF00884"/>
    </source>
</evidence>
<comment type="caution">
    <text evidence="6">The sequence shown here is derived from an EMBL/GenBank/DDBJ whole genome shotgun (WGS) entry which is preliminary data.</text>
</comment>
<feature type="domain" description="Sulfatase N-terminal" evidence="5">
    <location>
        <begin position="26"/>
        <end position="364"/>
    </location>
</feature>
<evidence type="ECO:0000313" key="6">
    <source>
        <dbReference type="EMBL" id="GAA5481141.1"/>
    </source>
</evidence>
<dbReference type="SUPFAM" id="SSF53649">
    <property type="entry name" value="Alkaline phosphatase-like"/>
    <property type="match status" value="1"/>
</dbReference>
<evidence type="ECO:0000256" key="1">
    <source>
        <dbReference type="ARBA" id="ARBA00008779"/>
    </source>
</evidence>